<dbReference type="SFLD" id="SFLDS00003">
    <property type="entry name" value="Haloacid_Dehalogenase"/>
    <property type="match status" value="1"/>
</dbReference>
<evidence type="ECO:0000256" key="1">
    <source>
        <dbReference type="ARBA" id="ARBA00001946"/>
    </source>
</evidence>
<evidence type="ECO:0000256" key="4">
    <source>
        <dbReference type="ARBA" id="ARBA00012640"/>
    </source>
</evidence>
<dbReference type="STRING" id="419665.Maeo_1052"/>
<reference evidence="12" key="1">
    <citation type="submission" date="2007-06" db="EMBL/GenBank/DDBJ databases">
        <title>Complete sequence of Methanococcus aeolicus Nankai-3.</title>
        <authorList>
            <consortium name="US DOE Joint Genome Institute"/>
            <person name="Copeland A."/>
            <person name="Lucas S."/>
            <person name="Lapidus A."/>
            <person name="Barry K."/>
            <person name="Glavina del Rio T."/>
            <person name="Dalin E."/>
            <person name="Tice H."/>
            <person name="Pitluck S."/>
            <person name="Chain P."/>
            <person name="Malfatti S."/>
            <person name="Shin M."/>
            <person name="Vergez L."/>
            <person name="Schmutz J."/>
            <person name="Larimer F."/>
            <person name="Land M."/>
            <person name="Hauser L."/>
            <person name="Kyrpides N."/>
            <person name="Lykidis A."/>
            <person name="Sieprawska-Lupa M."/>
            <person name="Whitman W.B."/>
            <person name="Richardson P."/>
        </authorList>
    </citation>
    <scope>NUCLEOTIDE SEQUENCE [LARGE SCALE GENOMIC DNA]</scope>
    <source>
        <strain evidence="12">Nankai-3</strain>
    </source>
</reference>
<dbReference type="InterPro" id="IPR004469">
    <property type="entry name" value="PSP"/>
</dbReference>
<dbReference type="eggNOG" id="arCOG01158">
    <property type="taxonomic scope" value="Archaea"/>
</dbReference>
<dbReference type="KEGG" id="mae:Maeo_1052"/>
<comment type="similarity">
    <text evidence="3">Belongs to the HAD-like hydrolase superfamily. SerB family.</text>
</comment>
<feature type="active site" description="Proton donor" evidence="11">
    <location>
        <position position="12"/>
    </location>
</feature>
<dbReference type="SUPFAM" id="SSF56784">
    <property type="entry name" value="HAD-like"/>
    <property type="match status" value="1"/>
</dbReference>
<dbReference type="SFLD" id="SFLDG01136">
    <property type="entry name" value="C1.6:_Phosphoserine_Phosphatas"/>
    <property type="match status" value="1"/>
</dbReference>
<evidence type="ECO:0000256" key="8">
    <source>
        <dbReference type="ARBA" id="ARBA00022842"/>
    </source>
</evidence>
<comment type="cofactor">
    <cofactor evidence="1">
        <name>Mg(2+)</name>
        <dbReference type="ChEBI" id="CHEBI:18420"/>
    </cofactor>
</comment>
<dbReference type="OrthoDB" id="10041at2157"/>
<keyword evidence="8" id="KW-0460">Magnesium</keyword>
<dbReference type="Proteomes" id="UP000001106">
    <property type="component" value="Chromosome"/>
</dbReference>
<dbReference type="InterPro" id="IPR023214">
    <property type="entry name" value="HAD_sf"/>
</dbReference>
<dbReference type="PANTHER" id="PTHR43344:SF2">
    <property type="entry name" value="PHOSPHOSERINE PHOSPHATASE"/>
    <property type="match status" value="1"/>
</dbReference>
<dbReference type="NCBIfam" id="TIGR01488">
    <property type="entry name" value="HAD-SF-IB"/>
    <property type="match status" value="1"/>
</dbReference>
<evidence type="ECO:0000256" key="9">
    <source>
        <dbReference type="ARBA" id="ARBA00023299"/>
    </source>
</evidence>
<comment type="pathway">
    <text evidence="2">Amino-acid biosynthesis; L-serine biosynthesis; L-serine from 3-phospho-D-glycerate: step 3/3.</text>
</comment>
<dbReference type="SFLD" id="SFLDF00029">
    <property type="entry name" value="phosphoserine_phosphatase"/>
    <property type="match status" value="1"/>
</dbReference>
<dbReference type="InterPro" id="IPR036412">
    <property type="entry name" value="HAD-like_sf"/>
</dbReference>
<dbReference type="GO" id="GO:0005737">
    <property type="term" value="C:cytoplasm"/>
    <property type="evidence" value="ECO:0007669"/>
    <property type="project" value="TreeGrafter"/>
</dbReference>
<dbReference type="SFLD" id="SFLDG01137">
    <property type="entry name" value="C1.6.1:_Phosphoserine_Phosphat"/>
    <property type="match status" value="1"/>
</dbReference>
<dbReference type="RefSeq" id="WP_011973762.1">
    <property type="nucleotide sequence ID" value="NC_009635.1"/>
</dbReference>
<accession>A6UVV8</accession>
<evidence type="ECO:0000256" key="2">
    <source>
        <dbReference type="ARBA" id="ARBA00005135"/>
    </source>
</evidence>
<dbReference type="GO" id="GO:0000287">
    <property type="term" value="F:magnesium ion binding"/>
    <property type="evidence" value="ECO:0007669"/>
    <property type="project" value="TreeGrafter"/>
</dbReference>
<keyword evidence="5" id="KW-0028">Amino-acid biosynthesis</keyword>
<dbReference type="EMBL" id="CP000743">
    <property type="protein sequence ID" value="ABR56630.1"/>
    <property type="molecule type" value="Genomic_DNA"/>
</dbReference>
<dbReference type="HOGENOM" id="CLU_036368_4_3_2"/>
<dbReference type="PANTHER" id="PTHR43344">
    <property type="entry name" value="PHOSPHOSERINE PHOSPHATASE"/>
    <property type="match status" value="1"/>
</dbReference>
<evidence type="ECO:0000256" key="3">
    <source>
        <dbReference type="ARBA" id="ARBA00009184"/>
    </source>
</evidence>
<dbReference type="GO" id="GO:0036424">
    <property type="term" value="F:L-phosphoserine phosphatase activity"/>
    <property type="evidence" value="ECO:0007669"/>
    <property type="project" value="InterPro"/>
</dbReference>
<feature type="active site" description="Nucleophile" evidence="11">
    <location>
        <position position="10"/>
    </location>
</feature>
<keyword evidence="13" id="KW-1185">Reference proteome</keyword>
<keyword evidence="6" id="KW-0479">Metal-binding</keyword>
<evidence type="ECO:0000256" key="10">
    <source>
        <dbReference type="ARBA" id="ARBA00031693"/>
    </source>
</evidence>
<evidence type="ECO:0000256" key="6">
    <source>
        <dbReference type="ARBA" id="ARBA00022723"/>
    </source>
</evidence>
<evidence type="ECO:0000313" key="13">
    <source>
        <dbReference type="Proteomes" id="UP000001106"/>
    </source>
</evidence>
<evidence type="ECO:0000313" key="12">
    <source>
        <dbReference type="EMBL" id="ABR56630.1"/>
    </source>
</evidence>
<dbReference type="Gene3D" id="3.40.50.1000">
    <property type="entry name" value="HAD superfamily/HAD-like"/>
    <property type="match status" value="1"/>
</dbReference>
<dbReference type="Pfam" id="PF00702">
    <property type="entry name" value="Hydrolase"/>
    <property type="match status" value="1"/>
</dbReference>
<dbReference type="NCBIfam" id="TIGR00338">
    <property type="entry name" value="serB"/>
    <property type="match status" value="1"/>
</dbReference>
<keyword evidence="9" id="KW-0718">Serine biosynthesis</keyword>
<keyword evidence="7 12" id="KW-0378">Hydrolase</keyword>
<name>A6UVV8_META3</name>
<protein>
    <recommendedName>
        <fullName evidence="4">phosphoserine phosphatase</fullName>
        <ecNumber evidence="4">3.1.3.3</ecNumber>
    </recommendedName>
    <alternativeName>
        <fullName evidence="10">O-phosphoserine phosphohydrolase</fullName>
    </alternativeName>
</protein>
<dbReference type="SFLD" id="SFLDG01129">
    <property type="entry name" value="C1.5:_HAD__Beta-PGM__Phosphata"/>
    <property type="match status" value="1"/>
</dbReference>
<evidence type="ECO:0000256" key="5">
    <source>
        <dbReference type="ARBA" id="ARBA00022605"/>
    </source>
</evidence>
<dbReference type="GO" id="GO:0006564">
    <property type="term" value="P:L-serine biosynthetic process"/>
    <property type="evidence" value="ECO:0007669"/>
    <property type="project" value="UniProtKB-KW"/>
</dbReference>
<dbReference type="UniPathway" id="UPA00135">
    <property type="reaction ID" value="UER00198"/>
</dbReference>
<dbReference type="InterPro" id="IPR050582">
    <property type="entry name" value="HAD-like_SerB"/>
</dbReference>
<evidence type="ECO:0000256" key="11">
    <source>
        <dbReference type="PIRSR" id="PIRSR604469-1"/>
    </source>
</evidence>
<dbReference type="EC" id="3.1.3.3" evidence="4"/>
<organism evidence="12 13">
    <name type="scientific">Methanococcus aeolicus (strain ATCC BAA-1280 / DSM 17508 / OCM 812 / Nankai-3)</name>
    <dbReference type="NCBI Taxonomy" id="419665"/>
    <lineage>
        <taxon>Archaea</taxon>
        <taxon>Methanobacteriati</taxon>
        <taxon>Methanobacteriota</taxon>
        <taxon>Methanomada group</taxon>
        <taxon>Methanococci</taxon>
        <taxon>Methanococcales</taxon>
        <taxon>Methanococcaceae</taxon>
        <taxon>Methanococcus</taxon>
    </lineage>
</organism>
<dbReference type="AlphaFoldDB" id="A6UVV8"/>
<gene>
    <name evidence="12" type="ordered locus">Maeo_1052</name>
</gene>
<dbReference type="GeneID" id="5326406"/>
<proteinExistence type="inferred from homology"/>
<evidence type="ECO:0000256" key="7">
    <source>
        <dbReference type="ARBA" id="ARBA00022801"/>
    </source>
</evidence>
<sequence>MNKKKLILFDLDSTLIENETIDEFAKITGVENEVKEITKDAMNGKLNFEQSLKKRVALIKGAPTSKIKEAVSTFKLTEGAKETIEELKNRGYIVGVVSGGFTVATDKIKEMLGLDYAYSNNLIENDGILTGEVNGVMMEEQAKGKMLKELAKRENIDLKDTVVVGDGANDLSMFKVAGFKIAFCAKDILKKNADICIEKRDLREILKYIE</sequence>